<evidence type="ECO:0000256" key="5">
    <source>
        <dbReference type="ARBA" id="ARBA00023136"/>
    </source>
</evidence>
<evidence type="ECO:0000313" key="11">
    <source>
        <dbReference type="Proteomes" id="UP000288716"/>
    </source>
</evidence>
<dbReference type="VEuPathDB" id="VectorBase:LDEU012205"/>
<protein>
    <recommendedName>
        <fullName evidence="8">Integrin beta</fullName>
    </recommendedName>
</protein>
<dbReference type="GO" id="GO:0009986">
    <property type="term" value="C:cell surface"/>
    <property type="evidence" value="ECO:0007669"/>
    <property type="project" value="TreeGrafter"/>
</dbReference>
<proteinExistence type="inferred from homology"/>
<organism evidence="10 11">
    <name type="scientific">Leptotrombidium deliense</name>
    <dbReference type="NCBI Taxonomy" id="299467"/>
    <lineage>
        <taxon>Eukaryota</taxon>
        <taxon>Metazoa</taxon>
        <taxon>Ecdysozoa</taxon>
        <taxon>Arthropoda</taxon>
        <taxon>Chelicerata</taxon>
        <taxon>Arachnida</taxon>
        <taxon>Acari</taxon>
        <taxon>Acariformes</taxon>
        <taxon>Trombidiformes</taxon>
        <taxon>Prostigmata</taxon>
        <taxon>Anystina</taxon>
        <taxon>Parasitengona</taxon>
        <taxon>Trombiculoidea</taxon>
        <taxon>Trombiculidae</taxon>
        <taxon>Leptotrombidium</taxon>
    </lineage>
</organism>
<dbReference type="Pfam" id="PF00362">
    <property type="entry name" value="Integrin_beta"/>
    <property type="match status" value="1"/>
</dbReference>
<dbReference type="InterPro" id="IPR002369">
    <property type="entry name" value="Integrin_bsu_VWA"/>
</dbReference>
<dbReference type="GO" id="GO:0005178">
    <property type="term" value="F:integrin binding"/>
    <property type="evidence" value="ECO:0007669"/>
    <property type="project" value="TreeGrafter"/>
</dbReference>
<feature type="domain" description="Integrin beta subunit VWA" evidence="9">
    <location>
        <begin position="23"/>
        <end position="106"/>
    </location>
</feature>
<evidence type="ECO:0000313" key="10">
    <source>
        <dbReference type="EMBL" id="RWS19835.1"/>
    </source>
</evidence>
<keyword evidence="8" id="KW-0130">Cell adhesion</keyword>
<dbReference type="Proteomes" id="UP000288716">
    <property type="component" value="Unassembled WGS sequence"/>
</dbReference>
<keyword evidence="7" id="KW-0325">Glycoprotein</keyword>
<gene>
    <name evidence="10" type="ORF">B4U80_03941</name>
</gene>
<evidence type="ECO:0000256" key="1">
    <source>
        <dbReference type="ARBA" id="ARBA00004479"/>
    </source>
</evidence>
<dbReference type="AlphaFoldDB" id="A0A443RXE4"/>
<evidence type="ECO:0000256" key="2">
    <source>
        <dbReference type="ARBA" id="ARBA00007449"/>
    </source>
</evidence>
<dbReference type="STRING" id="299467.A0A443RXE4"/>
<keyword evidence="6" id="KW-1015">Disulfide bond</keyword>
<evidence type="ECO:0000256" key="7">
    <source>
        <dbReference type="ARBA" id="ARBA00023180"/>
    </source>
</evidence>
<keyword evidence="3 8" id="KW-0812">Transmembrane</keyword>
<comment type="caution">
    <text evidence="10">The sequence shown here is derived from an EMBL/GenBank/DDBJ whole genome shotgun (WGS) entry which is preliminary data.</text>
</comment>
<dbReference type="GO" id="GO:0033627">
    <property type="term" value="P:cell adhesion mediated by integrin"/>
    <property type="evidence" value="ECO:0007669"/>
    <property type="project" value="TreeGrafter"/>
</dbReference>
<dbReference type="InterPro" id="IPR015812">
    <property type="entry name" value="Integrin_bsu"/>
</dbReference>
<sequence length="118" mass="13365">MLRCGRICKTTCVTKGVQKKFVIIKRNYRQCHLDAKGYYTESIYQDYPSLDQINRAIVDNKINVIFKVPHEEIGVNNTLSSLIDGSVAGQLSEVASNVQLIQNNYKLQESIKSVITNK</sequence>
<dbReference type="GO" id="GO:0098609">
    <property type="term" value="P:cell-cell adhesion"/>
    <property type="evidence" value="ECO:0007669"/>
    <property type="project" value="TreeGrafter"/>
</dbReference>
<accession>A0A443RXE4</accession>
<dbReference type="OrthoDB" id="410592at2759"/>
<dbReference type="GO" id="GO:0007229">
    <property type="term" value="P:integrin-mediated signaling pathway"/>
    <property type="evidence" value="ECO:0007669"/>
    <property type="project" value="UniProtKB-KW"/>
</dbReference>
<keyword evidence="5" id="KW-0472">Membrane</keyword>
<dbReference type="GO" id="GO:0005925">
    <property type="term" value="C:focal adhesion"/>
    <property type="evidence" value="ECO:0007669"/>
    <property type="project" value="TreeGrafter"/>
</dbReference>
<dbReference type="InterPro" id="IPR036465">
    <property type="entry name" value="vWFA_dom_sf"/>
</dbReference>
<dbReference type="EMBL" id="NCKV01022364">
    <property type="protein sequence ID" value="RWS19835.1"/>
    <property type="molecule type" value="Genomic_DNA"/>
</dbReference>
<evidence type="ECO:0000256" key="4">
    <source>
        <dbReference type="ARBA" id="ARBA00023037"/>
    </source>
</evidence>
<keyword evidence="11" id="KW-1185">Reference proteome</keyword>
<dbReference type="GO" id="GO:0016477">
    <property type="term" value="P:cell migration"/>
    <property type="evidence" value="ECO:0007669"/>
    <property type="project" value="TreeGrafter"/>
</dbReference>
<dbReference type="PANTHER" id="PTHR10082:SF60">
    <property type="entry name" value="INTEGRIN BETA-PS"/>
    <property type="match status" value="1"/>
</dbReference>
<reference evidence="10 11" key="1">
    <citation type="journal article" date="2018" name="Gigascience">
        <title>Genomes of trombidid mites reveal novel predicted allergens and laterally-transferred genes associated with secondary metabolism.</title>
        <authorList>
            <person name="Dong X."/>
            <person name="Chaisiri K."/>
            <person name="Xia D."/>
            <person name="Armstrong S.D."/>
            <person name="Fang Y."/>
            <person name="Donnelly M.J."/>
            <person name="Kadowaki T."/>
            <person name="McGarry J.W."/>
            <person name="Darby A.C."/>
            <person name="Makepeace B.L."/>
        </authorList>
    </citation>
    <scope>NUCLEOTIDE SEQUENCE [LARGE SCALE GENOMIC DNA]</scope>
    <source>
        <strain evidence="10">UoL-UT</strain>
    </source>
</reference>
<dbReference type="PANTHER" id="PTHR10082">
    <property type="entry name" value="INTEGRIN BETA SUBUNIT"/>
    <property type="match status" value="1"/>
</dbReference>
<evidence type="ECO:0000256" key="6">
    <source>
        <dbReference type="ARBA" id="ARBA00023157"/>
    </source>
</evidence>
<dbReference type="Gene3D" id="3.40.50.410">
    <property type="entry name" value="von Willebrand factor, type A domain"/>
    <property type="match status" value="1"/>
</dbReference>
<keyword evidence="4 8" id="KW-0401">Integrin</keyword>
<dbReference type="PRINTS" id="PR01186">
    <property type="entry name" value="INTEGRINB"/>
</dbReference>
<name>A0A443RXE4_9ACAR</name>
<evidence type="ECO:0000256" key="3">
    <source>
        <dbReference type="ARBA" id="ARBA00022692"/>
    </source>
</evidence>
<dbReference type="SUPFAM" id="SSF53300">
    <property type="entry name" value="vWA-like"/>
    <property type="match status" value="1"/>
</dbReference>
<comment type="subcellular location">
    <subcellularLocation>
        <location evidence="8">Cell membrane</location>
        <topology evidence="8">Single-pass type I membrane protein</topology>
    </subcellularLocation>
    <subcellularLocation>
        <location evidence="1">Membrane</location>
        <topology evidence="1">Single-pass type I membrane protein</topology>
    </subcellularLocation>
</comment>
<dbReference type="GO" id="GO:0008305">
    <property type="term" value="C:integrin complex"/>
    <property type="evidence" value="ECO:0007669"/>
    <property type="project" value="TreeGrafter"/>
</dbReference>
<dbReference type="GO" id="GO:0007160">
    <property type="term" value="P:cell-matrix adhesion"/>
    <property type="evidence" value="ECO:0007669"/>
    <property type="project" value="TreeGrafter"/>
</dbReference>
<evidence type="ECO:0000259" key="9">
    <source>
        <dbReference type="Pfam" id="PF00362"/>
    </source>
</evidence>
<evidence type="ECO:0000256" key="8">
    <source>
        <dbReference type="RuleBase" id="RU000633"/>
    </source>
</evidence>
<comment type="similarity">
    <text evidence="2 8">Belongs to the integrin beta chain family.</text>
</comment>